<accession>A0ABU6H6F8</accession>
<keyword evidence="1" id="KW-1133">Transmembrane helix</keyword>
<gene>
    <name evidence="2" type="ORF">P8828_17455</name>
</gene>
<organism evidence="2 3">
    <name type="scientific">Bacillus glycinifermentans</name>
    <dbReference type="NCBI Taxonomy" id="1664069"/>
    <lineage>
        <taxon>Bacteria</taxon>
        <taxon>Bacillati</taxon>
        <taxon>Bacillota</taxon>
        <taxon>Bacilli</taxon>
        <taxon>Bacillales</taxon>
        <taxon>Bacillaceae</taxon>
        <taxon>Bacillus</taxon>
    </lineage>
</organism>
<dbReference type="EMBL" id="JARRTL010000019">
    <property type="protein sequence ID" value="MEC0486575.1"/>
    <property type="molecule type" value="Genomic_DNA"/>
</dbReference>
<keyword evidence="3" id="KW-1185">Reference proteome</keyword>
<evidence type="ECO:0000313" key="3">
    <source>
        <dbReference type="Proteomes" id="UP001341297"/>
    </source>
</evidence>
<protein>
    <recommendedName>
        <fullName evidence="4">DUF4083 domain-containing protein</fullName>
    </recommendedName>
</protein>
<evidence type="ECO:0000256" key="1">
    <source>
        <dbReference type="SAM" id="Phobius"/>
    </source>
</evidence>
<sequence length="48" mass="5682">MWIIIVLLIMLTGFSGTIITILRTMVKQNNRIIELLEEKTKQPVEKRR</sequence>
<dbReference type="Proteomes" id="UP001341297">
    <property type="component" value="Unassembled WGS sequence"/>
</dbReference>
<proteinExistence type="predicted"/>
<keyword evidence="1" id="KW-0472">Membrane</keyword>
<keyword evidence="1" id="KW-0812">Transmembrane</keyword>
<dbReference type="RefSeq" id="WP_172796359.1">
    <property type="nucleotide sequence ID" value="NZ_CP023481.1"/>
</dbReference>
<comment type="caution">
    <text evidence="2">The sequence shown here is derived from an EMBL/GenBank/DDBJ whole genome shotgun (WGS) entry which is preliminary data.</text>
</comment>
<reference evidence="2 3" key="1">
    <citation type="submission" date="2023-03" db="EMBL/GenBank/DDBJ databases">
        <title>Agriculturally important microbes genome sequencing.</title>
        <authorList>
            <person name="Dunlap C."/>
        </authorList>
    </citation>
    <scope>NUCLEOTIDE SEQUENCE [LARGE SCALE GENOMIC DNA]</scope>
    <source>
        <strain evidence="2 3">CBP-3203</strain>
    </source>
</reference>
<name>A0ABU6H6F8_9BACI</name>
<evidence type="ECO:0008006" key="4">
    <source>
        <dbReference type="Google" id="ProtNLM"/>
    </source>
</evidence>
<evidence type="ECO:0000313" key="2">
    <source>
        <dbReference type="EMBL" id="MEC0486575.1"/>
    </source>
</evidence>
<feature type="transmembrane region" description="Helical" evidence="1">
    <location>
        <begin position="6"/>
        <end position="26"/>
    </location>
</feature>